<dbReference type="Proteomes" id="UP000507470">
    <property type="component" value="Unassembled WGS sequence"/>
</dbReference>
<keyword evidence="3" id="KW-1185">Reference proteome</keyword>
<dbReference type="AlphaFoldDB" id="A0A6J8CM08"/>
<name>A0A6J8CM08_MYTCO</name>
<proteinExistence type="predicted"/>
<dbReference type="OrthoDB" id="6096644at2759"/>
<evidence type="ECO:0000313" key="3">
    <source>
        <dbReference type="Proteomes" id="UP000507470"/>
    </source>
</evidence>
<dbReference type="InterPro" id="IPR011042">
    <property type="entry name" value="6-blade_b-propeller_TolB-like"/>
</dbReference>
<organism evidence="2 3">
    <name type="scientific">Mytilus coruscus</name>
    <name type="common">Sea mussel</name>
    <dbReference type="NCBI Taxonomy" id="42192"/>
    <lineage>
        <taxon>Eukaryota</taxon>
        <taxon>Metazoa</taxon>
        <taxon>Spiralia</taxon>
        <taxon>Lophotrochozoa</taxon>
        <taxon>Mollusca</taxon>
        <taxon>Bivalvia</taxon>
        <taxon>Autobranchia</taxon>
        <taxon>Pteriomorphia</taxon>
        <taxon>Mytilida</taxon>
        <taxon>Mytiloidea</taxon>
        <taxon>Mytilidae</taxon>
        <taxon>Mytilinae</taxon>
        <taxon>Mytilus</taxon>
    </lineage>
</organism>
<gene>
    <name evidence="2" type="ORF">MCOR_31917</name>
</gene>
<dbReference type="EMBL" id="CACVKT020005685">
    <property type="protein sequence ID" value="CAC5397488.1"/>
    <property type="molecule type" value="Genomic_DNA"/>
</dbReference>
<evidence type="ECO:0008006" key="4">
    <source>
        <dbReference type="Google" id="ProtNLM"/>
    </source>
</evidence>
<dbReference type="Gene3D" id="2.120.10.30">
    <property type="entry name" value="TolB, C-terminal domain"/>
    <property type="match status" value="2"/>
</dbReference>
<evidence type="ECO:0000256" key="1">
    <source>
        <dbReference type="SAM" id="Coils"/>
    </source>
</evidence>
<feature type="coiled-coil region" evidence="1">
    <location>
        <begin position="19"/>
        <end position="46"/>
    </location>
</feature>
<keyword evidence="1" id="KW-0175">Coiled coil</keyword>
<accession>A0A6J8CM08</accession>
<sequence length="498" mass="56639">MTKKKAIKVGHKGAARRIISKIEEELEKETTQRDEIESLCETLKKKRDTCILSDLHSEILEEIAEENMEAEIQDSDRMSEDDDKIETMETDQNVYTTIGEIIDIERYNSYRKLTHITAYVMKFAAYCRATENERKILRCGGRRKDNATVAETVKSPYLLTAKDRLTHLIVLESFTRNLCLLTYLCVYDSLLGMYIVKQIQIYENISIYYNVMAQVLAVPGDVRHGFIYTGKFKHQFGRITGIAATTKGNILLCDYDYKSLTLVDPTGTHLRTLNLDSEPLDVAITSQNIGYITQPNTRSVIQIDPDRMIILIKVGSDNVISTMMCASAVQNTGRDIPNKVPCYISLKHKGCVFAVPVNKDNSFLPDNIPRSSWEARTQLDTRLVKLHAVDENTFYSCIGGQNYIKVSKRGTNIDEHICKIETMEIPTDKCSDNHGHIYVSGQGSNNIHRLTQDGKVLDIPLNNKQYIKEPVALCFNKNYTKLYIVNEWGKCVLVFDVV</sequence>
<dbReference type="SUPFAM" id="SSF101898">
    <property type="entry name" value="NHL repeat"/>
    <property type="match status" value="1"/>
</dbReference>
<evidence type="ECO:0000313" key="2">
    <source>
        <dbReference type="EMBL" id="CAC5397488.1"/>
    </source>
</evidence>
<protein>
    <recommendedName>
        <fullName evidence="4">TRIM2_3</fullName>
    </recommendedName>
</protein>
<reference evidence="2 3" key="1">
    <citation type="submission" date="2020-06" db="EMBL/GenBank/DDBJ databases">
        <authorList>
            <person name="Li R."/>
            <person name="Bekaert M."/>
        </authorList>
    </citation>
    <scope>NUCLEOTIDE SEQUENCE [LARGE SCALE GENOMIC DNA]</scope>
    <source>
        <strain evidence="3">wild</strain>
    </source>
</reference>